<protein>
    <recommendedName>
        <fullName evidence="5">Secreted protein</fullName>
    </recommendedName>
</protein>
<accession>A0ABX2P8K7</accession>
<keyword evidence="2" id="KW-0732">Signal</keyword>
<gene>
    <name evidence="3" type="ORF">HW542_12905</name>
</gene>
<feature type="region of interest" description="Disordered" evidence="1">
    <location>
        <begin position="102"/>
        <end position="121"/>
    </location>
</feature>
<feature type="signal peptide" evidence="2">
    <location>
        <begin position="1"/>
        <end position="18"/>
    </location>
</feature>
<sequence length="121" mass="12630">MRAAFLLLTALALMVRLAGTPPQTGVATDDPLGTLAALSVLCETPSPVDPDHRQHDTTLSDGAMLLSPGADISGPALALMAPQRGIVLFVYSVGFWFFPPVRGPPEPARDSRSPQGPPVST</sequence>
<feature type="chain" id="PRO_5046639904" description="Secreted protein" evidence="2">
    <location>
        <begin position="19"/>
        <end position="121"/>
    </location>
</feature>
<dbReference type="Proteomes" id="UP001516351">
    <property type="component" value="Unassembled WGS sequence"/>
</dbReference>
<evidence type="ECO:0000313" key="4">
    <source>
        <dbReference type="Proteomes" id="UP001516351"/>
    </source>
</evidence>
<evidence type="ECO:0000313" key="3">
    <source>
        <dbReference type="EMBL" id="NVN47700.1"/>
    </source>
</evidence>
<evidence type="ECO:0000256" key="2">
    <source>
        <dbReference type="SAM" id="SignalP"/>
    </source>
</evidence>
<name>A0ABX2P8K7_9PROT</name>
<proteinExistence type="predicted"/>
<organism evidence="3 4">
    <name type="scientific">Asaia spathodeae</name>
    <dbReference type="NCBI Taxonomy" id="657016"/>
    <lineage>
        <taxon>Bacteria</taxon>
        <taxon>Pseudomonadati</taxon>
        <taxon>Pseudomonadota</taxon>
        <taxon>Alphaproteobacteria</taxon>
        <taxon>Acetobacterales</taxon>
        <taxon>Acetobacteraceae</taxon>
        <taxon>Asaia</taxon>
    </lineage>
</organism>
<dbReference type="EMBL" id="JABXXV010000007">
    <property type="protein sequence ID" value="NVN47700.1"/>
    <property type="molecule type" value="Genomic_DNA"/>
</dbReference>
<comment type="caution">
    <text evidence="3">The sequence shown here is derived from an EMBL/GenBank/DDBJ whole genome shotgun (WGS) entry which is preliminary data.</text>
</comment>
<evidence type="ECO:0000256" key="1">
    <source>
        <dbReference type="SAM" id="MobiDB-lite"/>
    </source>
</evidence>
<evidence type="ECO:0008006" key="5">
    <source>
        <dbReference type="Google" id="ProtNLM"/>
    </source>
</evidence>
<dbReference type="RefSeq" id="WP_267310445.1">
    <property type="nucleotide sequence ID" value="NZ_JABXXV010000007.1"/>
</dbReference>
<keyword evidence="4" id="KW-1185">Reference proteome</keyword>
<reference evidence="3 4" key="1">
    <citation type="submission" date="2020-06" db="EMBL/GenBank/DDBJ databases">
        <title>Synonyms of Asaia species.</title>
        <authorList>
            <person name="Sombolestani A."/>
        </authorList>
    </citation>
    <scope>NUCLEOTIDE SEQUENCE [LARGE SCALE GENOMIC DNA]</scope>
    <source>
        <strain evidence="3 4">LMG 27047</strain>
    </source>
</reference>